<feature type="domain" description="Retrovirus-related Pol polyprotein from transposon TNT 1-94-like beta-barrel" evidence="1">
    <location>
        <begin position="59"/>
        <end position="115"/>
    </location>
</feature>
<dbReference type="PANTHER" id="PTHR11439">
    <property type="entry name" value="GAG-POL-RELATED RETROTRANSPOSON"/>
    <property type="match status" value="1"/>
</dbReference>
<dbReference type="STRING" id="157652.A0A371E0N6"/>
<evidence type="ECO:0000313" key="2">
    <source>
        <dbReference type="EMBL" id="RDX58342.1"/>
    </source>
</evidence>
<feature type="non-terminal residue" evidence="2">
    <location>
        <position position="273"/>
    </location>
</feature>
<gene>
    <name evidence="2" type="ORF">CR513_62350</name>
</gene>
<dbReference type="Pfam" id="PF22936">
    <property type="entry name" value="Pol_BBD"/>
    <property type="match status" value="1"/>
</dbReference>
<dbReference type="InterPro" id="IPR054722">
    <property type="entry name" value="PolX-like_BBD"/>
</dbReference>
<organism evidence="2 3">
    <name type="scientific">Mucuna pruriens</name>
    <name type="common">Velvet bean</name>
    <name type="synonym">Dolichos pruriens</name>
    <dbReference type="NCBI Taxonomy" id="157652"/>
    <lineage>
        <taxon>Eukaryota</taxon>
        <taxon>Viridiplantae</taxon>
        <taxon>Streptophyta</taxon>
        <taxon>Embryophyta</taxon>
        <taxon>Tracheophyta</taxon>
        <taxon>Spermatophyta</taxon>
        <taxon>Magnoliopsida</taxon>
        <taxon>eudicotyledons</taxon>
        <taxon>Gunneridae</taxon>
        <taxon>Pentapetalae</taxon>
        <taxon>rosids</taxon>
        <taxon>fabids</taxon>
        <taxon>Fabales</taxon>
        <taxon>Fabaceae</taxon>
        <taxon>Papilionoideae</taxon>
        <taxon>50 kb inversion clade</taxon>
        <taxon>NPAAA clade</taxon>
        <taxon>indigoferoid/millettioid clade</taxon>
        <taxon>Phaseoleae</taxon>
        <taxon>Mucuna</taxon>
    </lineage>
</organism>
<evidence type="ECO:0000313" key="3">
    <source>
        <dbReference type="Proteomes" id="UP000257109"/>
    </source>
</evidence>
<dbReference type="CDD" id="cd09272">
    <property type="entry name" value="RNase_HI_RT_Ty1"/>
    <property type="match status" value="1"/>
</dbReference>
<evidence type="ECO:0000259" key="1">
    <source>
        <dbReference type="Pfam" id="PF22936"/>
    </source>
</evidence>
<feature type="non-terminal residue" evidence="2">
    <location>
        <position position="1"/>
    </location>
</feature>
<sequence length="273" mass="30894">MKDLDKLVTDQIANFNKIMDYLKNLEVKLEAEDKALILLGGYETANVLVVSNSEIEKDWVMNSDCTFHMCPRKGYFESLNLKEGGVLLLGNNKSCKVQGMGSIRLKMFNDRESLLSSERVGSIMYGMCNRPDLANSINVVSKFMANPRLAHWGTLKLDFESIMALSTTQARFMALVKGVKGDVWIKGLISELRITQNSVTIFCDSQSAIHLSKHQVYHEKSKHIDVKLHFIRDVIEIKEILVEKVATEENLVDAFTGSLPLFNFKHYLDLIGE</sequence>
<dbReference type="Proteomes" id="UP000257109">
    <property type="component" value="Unassembled WGS sequence"/>
</dbReference>
<dbReference type="EMBL" id="QJKJ01017598">
    <property type="protein sequence ID" value="RDX58342.1"/>
    <property type="molecule type" value="Genomic_DNA"/>
</dbReference>
<name>A0A371E0N6_MUCPR</name>
<dbReference type="AlphaFoldDB" id="A0A371E0N6"/>
<accession>A0A371E0N6</accession>
<reference evidence="2" key="1">
    <citation type="submission" date="2018-05" db="EMBL/GenBank/DDBJ databases">
        <title>Draft genome of Mucuna pruriens seed.</title>
        <authorList>
            <person name="Nnadi N.E."/>
            <person name="Vos R."/>
            <person name="Hasami M.H."/>
            <person name="Devisetty U.K."/>
            <person name="Aguiy J.C."/>
        </authorList>
    </citation>
    <scope>NUCLEOTIDE SEQUENCE [LARGE SCALE GENOMIC DNA]</scope>
    <source>
        <strain evidence="2">JCA_2017</strain>
    </source>
</reference>
<proteinExistence type="predicted"/>
<keyword evidence="3" id="KW-1185">Reference proteome</keyword>
<dbReference type="OrthoDB" id="414945at2759"/>
<comment type="caution">
    <text evidence="2">The sequence shown here is derived from an EMBL/GenBank/DDBJ whole genome shotgun (WGS) entry which is preliminary data.</text>
</comment>
<protein>
    <recommendedName>
        <fullName evidence="1">Retrovirus-related Pol polyprotein from transposon TNT 1-94-like beta-barrel domain-containing protein</fullName>
    </recommendedName>
</protein>